<organism evidence="4 5">
    <name type="scientific">Eiseniibacteriota bacterium</name>
    <dbReference type="NCBI Taxonomy" id="2212470"/>
    <lineage>
        <taxon>Bacteria</taxon>
        <taxon>Candidatus Eiseniibacteriota</taxon>
    </lineage>
</organism>
<dbReference type="Proteomes" id="UP000748308">
    <property type="component" value="Unassembled WGS sequence"/>
</dbReference>
<evidence type="ECO:0000256" key="1">
    <source>
        <dbReference type="ARBA" id="ARBA00009013"/>
    </source>
</evidence>
<dbReference type="CDD" id="cd07043">
    <property type="entry name" value="STAS_anti-anti-sigma_factors"/>
    <property type="match status" value="1"/>
</dbReference>
<evidence type="ECO:0000313" key="4">
    <source>
        <dbReference type="EMBL" id="MBM3317634.1"/>
    </source>
</evidence>
<dbReference type="SUPFAM" id="SSF52091">
    <property type="entry name" value="SpoIIaa-like"/>
    <property type="match status" value="1"/>
</dbReference>
<evidence type="ECO:0000256" key="2">
    <source>
        <dbReference type="RuleBase" id="RU003749"/>
    </source>
</evidence>
<comment type="caution">
    <text evidence="4">The sequence shown here is derived from an EMBL/GenBank/DDBJ whole genome shotgun (WGS) entry which is preliminary data.</text>
</comment>
<dbReference type="NCBIfam" id="TIGR00377">
    <property type="entry name" value="ant_ant_sig"/>
    <property type="match status" value="1"/>
</dbReference>
<dbReference type="GO" id="GO:0043856">
    <property type="term" value="F:anti-sigma factor antagonist activity"/>
    <property type="evidence" value="ECO:0007669"/>
    <property type="project" value="InterPro"/>
</dbReference>
<name>A0A937XBN5_UNCEI</name>
<dbReference type="InterPro" id="IPR036513">
    <property type="entry name" value="STAS_dom_sf"/>
</dbReference>
<gene>
    <name evidence="4" type="ORF">FJY75_07255</name>
</gene>
<dbReference type="InterPro" id="IPR002645">
    <property type="entry name" value="STAS_dom"/>
</dbReference>
<dbReference type="Pfam" id="PF01740">
    <property type="entry name" value="STAS"/>
    <property type="match status" value="1"/>
</dbReference>
<protein>
    <recommendedName>
        <fullName evidence="2">Anti-sigma factor antagonist</fullName>
    </recommendedName>
</protein>
<evidence type="ECO:0000313" key="5">
    <source>
        <dbReference type="Proteomes" id="UP000748308"/>
    </source>
</evidence>
<dbReference type="AlphaFoldDB" id="A0A937XBN5"/>
<dbReference type="PROSITE" id="PS50801">
    <property type="entry name" value="STAS"/>
    <property type="match status" value="1"/>
</dbReference>
<dbReference type="Gene3D" id="3.30.750.24">
    <property type="entry name" value="STAS domain"/>
    <property type="match status" value="1"/>
</dbReference>
<comment type="similarity">
    <text evidence="1 2">Belongs to the anti-sigma-factor antagonist family.</text>
</comment>
<dbReference type="InterPro" id="IPR003658">
    <property type="entry name" value="Anti-sigma_ant"/>
</dbReference>
<dbReference type="EMBL" id="VGIY01000156">
    <property type="protein sequence ID" value="MBM3317634.1"/>
    <property type="molecule type" value="Genomic_DNA"/>
</dbReference>
<feature type="domain" description="STAS" evidence="3">
    <location>
        <begin position="1"/>
        <end position="111"/>
    </location>
</feature>
<evidence type="ECO:0000259" key="3">
    <source>
        <dbReference type="PROSITE" id="PS50801"/>
    </source>
</evidence>
<dbReference type="PANTHER" id="PTHR33495">
    <property type="entry name" value="ANTI-SIGMA FACTOR ANTAGONIST TM_1081-RELATED-RELATED"/>
    <property type="match status" value="1"/>
</dbReference>
<proteinExistence type="inferred from homology"/>
<reference evidence="4" key="1">
    <citation type="submission" date="2019-03" db="EMBL/GenBank/DDBJ databases">
        <title>Lake Tanganyika Metagenome-Assembled Genomes (MAGs).</title>
        <authorList>
            <person name="Tran P."/>
        </authorList>
    </citation>
    <scope>NUCLEOTIDE SEQUENCE</scope>
    <source>
        <strain evidence="4">M_DeepCast_400m_m2_100</strain>
    </source>
</reference>
<accession>A0A937XBN5</accession>
<sequence>MKTTKRMEKDVAVISLSGKLMGGPDAESVRQIVRETLEEGARKIVIDISGVSWVNSTGLGILIAGHVTAANAGARLKLTGVSARIRQIFMVTKLHTVFDTCESVEEALESFSS</sequence>